<name>A0A2P5AT70_PARAD</name>
<dbReference type="EMBL" id="JXTB01000458">
    <property type="protein sequence ID" value="PON39691.1"/>
    <property type="molecule type" value="Genomic_DNA"/>
</dbReference>
<feature type="compositionally biased region" description="Low complexity" evidence="1">
    <location>
        <begin position="52"/>
        <end position="62"/>
    </location>
</feature>
<keyword evidence="3" id="KW-1185">Reference proteome</keyword>
<evidence type="ECO:0000313" key="2">
    <source>
        <dbReference type="EMBL" id="PON39691.1"/>
    </source>
</evidence>
<dbReference type="Proteomes" id="UP000237105">
    <property type="component" value="Unassembled WGS sequence"/>
</dbReference>
<feature type="region of interest" description="Disordered" evidence="1">
    <location>
        <begin position="26"/>
        <end position="86"/>
    </location>
</feature>
<evidence type="ECO:0000313" key="3">
    <source>
        <dbReference type="Proteomes" id="UP000237105"/>
    </source>
</evidence>
<accession>A0A2P5AT70</accession>
<protein>
    <recommendedName>
        <fullName evidence="4">Zinc finger, CCHC-type</fullName>
    </recommendedName>
</protein>
<organism evidence="2 3">
    <name type="scientific">Parasponia andersonii</name>
    <name type="common">Sponia andersonii</name>
    <dbReference type="NCBI Taxonomy" id="3476"/>
    <lineage>
        <taxon>Eukaryota</taxon>
        <taxon>Viridiplantae</taxon>
        <taxon>Streptophyta</taxon>
        <taxon>Embryophyta</taxon>
        <taxon>Tracheophyta</taxon>
        <taxon>Spermatophyta</taxon>
        <taxon>Magnoliopsida</taxon>
        <taxon>eudicotyledons</taxon>
        <taxon>Gunneridae</taxon>
        <taxon>Pentapetalae</taxon>
        <taxon>rosids</taxon>
        <taxon>fabids</taxon>
        <taxon>Rosales</taxon>
        <taxon>Cannabaceae</taxon>
        <taxon>Parasponia</taxon>
    </lineage>
</organism>
<sequence>TFYTLPEIVVATQWAEAIKEGLDSKWNQHRGNDKKVTRRNQRQWSVQGTPHSGSLSSNSTLGGNKGSPYKEYFSCGQPGHRKKDYPPLFEERSQISHDEDIKTVKNCGPIQVPIGPVTRAQAKRFKEELNNLVQRILQ</sequence>
<proteinExistence type="predicted"/>
<feature type="non-terminal residue" evidence="2">
    <location>
        <position position="1"/>
    </location>
</feature>
<comment type="caution">
    <text evidence="2">The sequence shown here is derived from an EMBL/GenBank/DDBJ whole genome shotgun (WGS) entry which is preliminary data.</text>
</comment>
<feature type="compositionally biased region" description="Polar residues" evidence="1">
    <location>
        <begin position="42"/>
        <end position="51"/>
    </location>
</feature>
<gene>
    <name evidence="2" type="ORF">PanWU01x14_303310</name>
</gene>
<evidence type="ECO:0008006" key="4">
    <source>
        <dbReference type="Google" id="ProtNLM"/>
    </source>
</evidence>
<evidence type="ECO:0000256" key="1">
    <source>
        <dbReference type="SAM" id="MobiDB-lite"/>
    </source>
</evidence>
<dbReference type="AlphaFoldDB" id="A0A2P5AT70"/>
<reference evidence="3" key="1">
    <citation type="submission" date="2016-06" db="EMBL/GenBank/DDBJ databases">
        <title>Parallel loss of symbiosis genes in relatives of nitrogen-fixing non-legume Parasponia.</title>
        <authorList>
            <person name="Van Velzen R."/>
            <person name="Holmer R."/>
            <person name="Bu F."/>
            <person name="Rutten L."/>
            <person name="Van Zeijl A."/>
            <person name="Liu W."/>
            <person name="Santuari L."/>
            <person name="Cao Q."/>
            <person name="Sharma T."/>
            <person name="Shen D."/>
            <person name="Roswanjaya Y."/>
            <person name="Wardhani T."/>
            <person name="Kalhor M.S."/>
            <person name="Jansen J."/>
            <person name="Van den Hoogen J."/>
            <person name="Gungor B."/>
            <person name="Hartog M."/>
            <person name="Hontelez J."/>
            <person name="Verver J."/>
            <person name="Yang W.-C."/>
            <person name="Schijlen E."/>
            <person name="Repin R."/>
            <person name="Schilthuizen M."/>
            <person name="Schranz E."/>
            <person name="Heidstra R."/>
            <person name="Miyata K."/>
            <person name="Fedorova E."/>
            <person name="Kohlen W."/>
            <person name="Bisseling T."/>
            <person name="Smit S."/>
            <person name="Geurts R."/>
        </authorList>
    </citation>
    <scope>NUCLEOTIDE SEQUENCE [LARGE SCALE GENOMIC DNA]</scope>
    <source>
        <strain evidence="3">cv. WU1-14</strain>
    </source>
</reference>